<evidence type="ECO:0000313" key="12">
    <source>
        <dbReference type="EMBL" id="KZM34856.1"/>
    </source>
</evidence>
<gene>
    <name evidence="12" type="ORF">OJAG_24360</name>
</gene>
<evidence type="ECO:0000256" key="6">
    <source>
        <dbReference type="ARBA" id="ARBA00037281"/>
    </source>
</evidence>
<dbReference type="EMBL" id="LRIE01000076">
    <property type="protein sequence ID" value="KZM34856.1"/>
    <property type="molecule type" value="Genomic_DNA"/>
</dbReference>
<organism evidence="12 13">
    <name type="scientific">Oerskovia enterophila</name>
    <dbReference type="NCBI Taxonomy" id="43678"/>
    <lineage>
        <taxon>Bacteria</taxon>
        <taxon>Bacillati</taxon>
        <taxon>Actinomycetota</taxon>
        <taxon>Actinomycetes</taxon>
        <taxon>Micrococcales</taxon>
        <taxon>Cellulomonadaceae</taxon>
        <taxon>Oerskovia</taxon>
    </lineage>
</organism>
<reference evidence="12 13" key="1">
    <citation type="submission" date="2016-01" db="EMBL/GenBank/DDBJ databases">
        <title>Genome sequence of Oerskovia enterophila VJag, an agar and cellulose degrading bacterium.</title>
        <authorList>
            <person name="Poehlein A."/>
            <person name="Jag V."/>
            <person name="Bengelsdorf F."/>
            <person name="Duerre P."/>
            <person name="Daniel R."/>
        </authorList>
    </citation>
    <scope>NUCLEOTIDE SEQUENCE [LARGE SCALE GENOMIC DNA]</scope>
    <source>
        <strain evidence="12 13">VJag</strain>
    </source>
</reference>
<dbReference type="InterPro" id="IPR001173">
    <property type="entry name" value="Glyco_trans_2-like"/>
</dbReference>
<sequence>MNRAASGCAVPMTVVIPVKDDAVLLESCLSAIARQTRPPHEVIVVDNASSDDSAAVARRAGARVISETRPGIAAAASTGYDAVLTGIIVRCDADTLPPEDWLERVHRAFADDPGLAALTGSGFFYDLPAVRGRLARIFYLWGYYGGMRAAIGNVPLWGSNMAVRVDAWRGVRRHVHRYDALVHDDTDLSFQLGSTARVRYDPRLVVGVSGRTFESVAAVRRRFRLAWHTLAVNWADSPPWERWSARIASRWRRHPPPARGAARRRPRSRRPPRG</sequence>
<proteinExistence type="inferred from homology"/>
<comment type="function">
    <text evidence="6">Catalyzes the glycosylation of 4,4'-diaponeurosporenoate, i.e. the esterification of glucose at the C1'' position with the carboxyl group of 4,4'-diaponeurosporenic acid, to form glycosyl-4,4'-diaponeurosporenoate. This is a step in the biosynthesis of staphyloxanthin, an orange pigment present in most staphylococci strains.</text>
</comment>
<dbReference type="Pfam" id="PF00535">
    <property type="entry name" value="Glycos_transf_2"/>
    <property type="match status" value="1"/>
</dbReference>
<dbReference type="Proteomes" id="UP000076447">
    <property type="component" value="Unassembled WGS sequence"/>
</dbReference>
<evidence type="ECO:0000259" key="11">
    <source>
        <dbReference type="Pfam" id="PF00535"/>
    </source>
</evidence>
<name>A0A163R4S3_9CELL</name>
<evidence type="ECO:0000256" key="1">
    <source>
        <dbReference type="ARBA" id="ARBA00004236"/>
    </source>
</evidence>
<dbReference type="GO" id="GO:0016757">
    <property type="term" value="F:glycosyltransferase activity"/>
    <property type="evidence" value="ECO:0007669"/>
    <property type="project" value="UniProtKB-KW"/>
</dbReference>
<dbReference type="GO" id="GO:0005886">
    <property type="term" value="C:plasma membrane"/>
    <property type="evidence" value="ECO:0007669"/>
    <property type="project" value="UniProtKB-SubCell"/>
</dbReference>
<feature type="region of interest" description="Disordered" evidence="10">
    <location>
        <begin position="252"/>
        <end position="274"/>
    </location>
</feature>
<feature type="domain" description="Glycosyltransferase 2-like" evidence="11">
    <location>
        <begin position="13"/>
        <end position="169"/>
    </location>
</feature>
<evidence type="ECO:0000256" key="3">
    <source>
        <dbReference type="ARBA" id="ARBA00022676"/>
    </source>
</evidence>
<dbReference type="Gene3D" id="3.90.550.10">
    <property type="entry name" value="Spore Coat Polysaccharide Biosynthesis Protein SpsA, Chain A"/>
    <property type="match status" value="1"/>
</dbReference>
<evidence type="ECO:0000256" key="5">
    <source>
        <dbReference type="ARBA" id="ARBA00023136"/>
    </source>
</evidence>
<evidence type="ECO:0000256" key="2">
    <source>
        <dbReference type="ARBA" id="ARBA00022475"/>
    </source>
</evidence>
<keyword evidence="3" id="KW-0328">Glycosyltransferase</keyword>
<keyword evidence="4 12" id="KW-0808">Transferase</keyword>
<dbReference type="InterPro" id="IPR029044">
    <property type="entry name" value="Nucleotide-diphossugar_trans"/>
</dbReference>
<keyword evidence="2" id="KW-1003">Cell membrane</keyword>
<evidence type="ECO:0000256" key="10">
    <source>
        <dbReference type="SAM" id="MobiDB-lite"/>
    </source>
</evidence>
<dbReference type="PATRIC" id="fig|43678.3.peg.2545"/>
<comment type="similarity">
    <text evidence="8">Belongs to the glycosyltransferase 2 family. CrtQ subfamily.</text>
</comment>
<dbReference type="SUPFAM" id="SSF53448">
    <property type="entry name" value="Nucleotide-diphospho-sugar transferases"/>
    <property type="match status" value="1"/>
</dbReference>
<evidence type="ECO:0000256" key="8">
    <source>
        <dbReference type="ARBA" id="ARBA00038120"/>
    </source>
</evidence>
<dbReference type="STRING" id="43678.OJAG_24360"/>
<evidence type="ECO:0000256" key="7">
    <source>
        <dbReference type="ARBA" id="ARBA00037904"/>
    </source>
</evidence>
<dbReference type="AlphaFoldDB" id="A0A163R4S3"/>
<dbReference type="CDD" id="cd00761">
    <property type="entry name" value="Glyco_tranf_GTA_type"/>
    <property type="match status" value="1"/>
</dbReference>
<protein>
    <recommendedName>
        <fullName evidence="9">4,4'-diaponeurosporenoate glycosyltransferase</fullName>
    </recommendedName>
</protein>
<evidence type="ECO:0000256" key="9">
    <source>
        <dbReference type="ARBA" id="ARBA00040345"/>
    </source>
</evidence>
<comment type="caution">
    <text evidence="12">The sequence shown here is derived from an EMBL/GenBank/DDBJ whole genome shotgun (WGS) entry which is preliminary data.</text>
</comment>
<evidence type="ECO:0000313" key="13">
    <source>
        <dbReference type="Proteomes" id="UP000076447"/>
    </source>
</evidence>
<comment type="subcellular location">
    <subcellularLocation>
        <location evidence="1">Cell membrane</location>
    </subcellularLocation>
</comment>
<dbReference type="PANTHER" id="PTHR43646:SF2">
    <property type="entry name" value="GLYCOSYLTRANSFERASE 2-LIKE DOMAIN-CONTAINING PROTEIN"/>
    <property type="match status" value="1"/>
</dbReference>
<evidence type="ECO:0000256" key="4">
    <source>
        <dbReference type="ARBA" id="ARBA00022679"/>
    </source>
</evidence>
<accession>A0A163R4S3</accession>
<keyword evidence="5" id="KW-0472">Membrane</keyword>
<comment type="pathway">
    <text evidence="7">Carotenoid biosynthesis; staphyloxanthin biosynthesis; staphyloxanthin from farnesyl diphosphate: step 4/5.</text>
</comment>
<dbReference type="PANTHER" id="PTHR43646">
    <property type="entry name" value="GLYCOSYLTRANSFERASE"/>
    <property type="match status" value="1"/>
</dbReference>